<dbReference type="EMBL" id="CM032190">
    <property type="protein sequence ID" value="KAG7086434.1"/>
    <property type="molecule type" value="Genomic_DNA"/>
</dbReference>
<dbReference type="GeneID" id="66071464"/>
<dbReference type="RefSeq" id="XP_043002905.1">
    <property type="nucleotide sequence ID" value="XM_043159305.1"/>
</dbReference>
<evidence type="ECO:0000313" key="2">
    <source>
        <dbReference type="Proteomes" id="UP001049176"/>
    </source>
</evidence>
<sequence length="203" mass="23398">MSLLETARQTTVKSNHFRLPDYPVPDRIELGRPKFAELVFHVFIICLGEGDNRIPSPIAWPNIFPAYPTLKLYQDDIRTLEYKSQYLSEASNPGITSLLVLPFLEMLKERRDDPLVILAVHMQTLCHVRGSPNIHHDSRWAWDGMVCTEEMEGFINGQEMREWFDCQPTGVKEECEVLVQEMGLVTRNVRMRNTLEKAGLLTP</sequence>
<gene>
    <name evidence="1" type="ORF">E1B28_002388</name>
</gene>
<accession>A0A9P7UNW9</accession>
<dbReference type="AlphaFoldDB" id="A0A9P7UNW9"/>
<reference evidence="1" key="1">
    <citation type="journal article" date="2021" name="Genome Biol. Evol.">
        <title>The assembled and annotated genome of the fairy-ring fungus Marasmius oreades.</title>
        <authorList>
            <person name="Hiltunen M."/>
            <person name="Ament-Velasquez S.L."/>
            <person name="Johannesson H."/>
        </authorList>
    </citation>
    <scope>NUCLEOTIDE SEQUENCE</scope>
    <source>
        <strain evidence="1">03SP1</strain>
    </source>
</reference>
<keyword evidence="2" id="KW-1185">Reference proteome</keyword>
<name>A0A9P7UNW9_9AGAR</name>
<dbReference type="Proteomes" id="UP001049176">
    <property type="component" value="Chromosome 10"/>
</dbReference>
<evidence type="ECO:0000313" key="1">
    <source>
        <dbReference type="EMBL" id="KAG7086434.1"/>
    </source>
</evidence>
<comment type="caution">
    <text evidence="1">The sequence shown here is derived from an EMBL/GenBank/DDBJ whole genome shotgun (WGS) entry which is preliminary data.</text>
</comment>
<organism evidence="1 2">
    <name type="scientific">Marasmius oreades</name>
    <name type="common">fairy-ring Marasmius</name>
    <dbReference type="NCBI Taxonomy" id="181124"/>
    <lineage>
        <taxon>Eukaryota</taxon>
        <taxon>Fungi</taxon>
        <taxon>Dikarya</taxon>
        <taxon>Basidiomycota</taxon>
        <taxon>Agaricomycotina</taxon>
        <taxon>Agaricomycetes</taxon>
        <taxon>Agaricomycetidae</taxon>
        <taxon>Agaricales</taxon>
        <taxon>Marasmiineae</taxon>
        <taxon>Marasmiaceae</taxon>
        <taxon>Marasmius</taxon>
    </lineage>
</organism>
<dbReference type="OrthoDB" id="3104247at2759"/>
<protein>
    <submittedName>
        <fullName evidence="1">Uncharacterized protein</fullName>
    </submittedName>
</protein>
<proteinExistence type="predicted"/>
<dbReference type="KEGG" id="more:E1B28_002388"/>